<dbReference type="Pfam" id="PF03995">
    <property type="entry name" value="Inhibitor_I36"/>
    <property type="match status" value="1"/>
</dbReference>
<name>A0A5B9DQS8_9HYPH</name>
<dbReference type="InterPro" id="IPR011024">
    <property type="entry name" value="G_crystallin-like"/>
</dbReference>
<dbReference type="SUPFAM" id="SSF49695">
    <property type="entry name" value="gamma-Crystallin-like"/>
    <property type="match status" value="1"/>
</dbReference>
<dbReference type="RefSeq" id="WP_147656849.1">
    <property type="nucleotide sequence ID" value="NZ_BMFM01000001.1"/>
</dbReference>
<gene>
    <name evidence="1" type="ORF">FNA67_15830</name>
</gene>
<dbReference type="Gene3D" id="2.60.20.10">
    <property type="entry name" value="Crystallins"/>
    <property type="match status" value="1"/>
</dbReference>
<sequence length="200" mass="21347">MHRPDSLSLTTLVSALLGIILALFSTQAALAGKAHLYGSNAWTNNAGALLSGPGSPYHQVGSVEGEIRVLVDRCTGRWCQIRAGRQAGWFPLDSLNFGLRPGSPWSGPRLNYPSGGPGMVCFYSGANFSGASFCSPPGTYVRDLALLNRDNQVRSVEVIGNTSAIICRDFKMTNGCTRIIESKGRLPEGFGGAVSSYRVY</sequence>
<evidence type="ECO:0000313" key="2">
    <source>
        <dbReference type="Proteomes" id="UP000321062"/>
    </source>
</evidence>
<dbReference type="AlphaFoldDB" id="A0A5B9DQS8"/>
<protein>
    <submittedName>
        <fullName evidence="1">Uncharacterized protein</fullName>
    </submittedName>
</protein>
<accession>A0A5B9DQS8</accession>
<dbReference type="Proteomes" id="UP000321062">
    <property type="component" value="Chromosome"/>
</dbReference>
<keyword evidence="2" id="KW-1185">Reference proteome</keyword>
<reference evidence="1 2" key="1">
    <citation type="journal article" date="2015" name="Int. J. Syst. Evol. Microbiol.">
        <title>Youhaiella tibetensis gen. nov., sp. nov., isolated from subsurface sediment.</title>
        <authorList>
            <person name="Wang Y.X."/>
            <person name="Huang F.Q."/>
            <person name="Nogi Y."/>
            <person name="Pang S.J."/>
            <person name="Wang P.K."/>
            <person name="Lv J."/>
        </authorList>
    </citation>
    <scope>NUCLEOTIDE SEQUENCE [LARGE SCALE GENOMIC DNA]</scope>
    <source>
        <strain evidence="2">fig4</strain>
    </source>
</reference>
<dbReference type="OrthoDB" id="7739067at2"/>
<organism evidence="1 2">
    <name type="scientific">Paradevosia tibetensis</name>
    <dbReference type="NCBI Taxonomy" id="1447062"/>
    <lineage>
        <taxon>Bacteria</taxon>
        <taxon>Pseudomonadati</taxon>
        <taxon>Pseudomonadota</taxon>
        <taxon>Alphaproteobacteria</taxon>
        <taxon>Hyphomicrobiales</taxon>
        <taxon>Devosiaceae</taxon>
        <taxon>Paradevosia</taxon>
    </lineage>
</organism>
<dbReference type="EMBL" id="CP041690">
    <property type="protein sequence ID" value="QEE21567.1"/>
    <property type="molecule type" value="Genomic_DNA"/>
</dbReference>
<evidence type="ECO:0000313" key="1">
    <source>
        <dbReference type="EMBL" id="QEE21567.1"/>
    </source>
</evidence>
<proteinExistence type="predicted"/>
<dbReference type="KEGG" id="yti:FNA67_15830"/>